<sequence>MISLSVLPFAASADISVEGVFQKGTELAGSIIIFLEVLAVAVFLWGIVKYISASGNPEKRKQAKDLIIYGLIGMFVLVSFIGIIYILQNTIFEGPPPMQYTPPDAPVIPPK</sequence>
<proteinExistence type="predicted"/>
<organism evidence="2 3">
    <name type="scientific">Candidatus Tagabacteria bacterium CG09_land_8_20_14_0_10_41_14</name>
    <dbReference type="NCBI Taxonomy" id="1975021"/>
    <lineage>
        <taxon>Bacteria</taxon>
        <taxon>Candidatus Tagaibacteriota</taxon>
    </lineage>
</organism>
<dbReference type="EMBL" id="PEZL01000010">
    <property type="protein sequence ID" value="PIS13630.1"/>
    <property type="molecule type" value="Genomic_DNA"/>
</dbReference>
<dbReference type="Proteomes" id="UP000230353">
    <property type="component" value="Unassembled WGS sequence"/>
</dbReference>
<protein>
    <submittedName>
        <fullName evidence="2">Uncharacterized protein</fullName>
    </submittedName>
</protein>
<evidence type="ECO:0000256" key="1">
    <source>
        <dbReference type="SAM" id="Phobius"/>
    </source>
</evidence>
<evidence type="ECO:0000313" key="3">
    <source>
        <dbReference type="Proteomes" id="UP000230353"/>
    </source>
</evidence>
<dbReference type="InterPro" id="IPR043993">
    <property type="entry name" value="T4SS_pilin"/>
</dbReference>
<keyword evidence="1" id="KW-0812">Transmembrane</keyword>
<name>A0A2H0WLV0_9BACT</name>
<reference evidence="3" key="1">
    <citation type="submission" date="2017-09" db="EMBL/GenBank/DDBJ databases">
        <title>Depth-based differentiation of microbial function through sediment-hosted aquifers and enrichment of novel symbionts in the deep terrestrial subsurface.</title>
        <authorList>
            <person name="Probst A.J."/>
            <person name="Ladd B."/>
            <person name="Jarett J.K."/>
            <person name="Geller-Mcgrath D.E."/>
            <person name="Sieber C.M.K."/>
            <person name="Emerson J.B."/>
            <person name="Anantharaman K."/>
            <person name="Thomas B.C."/>
            <person name="Malmstrom R."/>
            <person name="Stieglmeier M."/>
            <person name="Klingl A."/>
            <person name="Woyke T."/>
            <person name="Ryan C.M."/>
            <person name="Banfield J.F."/>
        </authorList>
    </citation>
    <scope>NUCLEOTIDE SEQUENCE [LARGE SCALE GENOMIC DNA]</scope>
</reference>
<feature type="transmembrane region" description="Helical" evidence="1">
    <location>
        <begin position="68"/>
        <end position="87"/>
    </location>
</feature>
<dbReference type="AlphaFoldDB" id="A0A2H0WLV0"/>
<keyword evidence="1" id="KW-0472">Membrane</keyword>
<keyword evidence="1" id="KW-1133">Transmembrane helix</keyword>
<feature type="transmembrane region" description="Helical" evidence="1">
    <location>
        <begin position="29"/>
        <end position="48"/>
    </location>
</feature>
<accession>A0A2H0WLV0</accession>
<dbReference type="Pfam" id="PF18895">
    <property type="entry name" value="T4SS_pilin"/>
    <property type="match status" value="1"/>
</dbReference>
<evidence type="ECO:0000313" key="2">
    <source>
        <dbReference type="EMBL" id="PIS13630.1"/>
    </source>
</evidence>
<comment type="caution">
    <text evidence="2">The sequence shown here is derived from an EMBL/GenBank/DDBJ whole genome shotgun (WGS) entry which is preliminary data.</text>
</comment>
<gene>
    <name evidence="2" type="ORF">COT67_00790</name>
</gene>